<keyword evidence="6" id="KW-0723">Serine/threonine-protein kinase</keyword>
<reference evidence="8 9" key="1">
    <citation type="submission" date="2021-09" db="EMBL/GenBank/DDBJ databases">
        <title>Genomic insights and catalytic innovation underlie evolution of tropane alkaloids biosynthesis.</title>
        <authorList>
            <person name="Wang Y.-J."/>
            <person name="Tian T."/>
            <person name="Huang J.-P."/>
            <person name="Huang S.-X."/>
        </authorList>
    </citation>
    <scope>NUCLEOTIDE SEQUENCE [LARGE SCALE GENOMIC DNA]</scope>
    <source>
        <strain evidence="8">KIB-2018</strain>
        <tissue evidence="8">Leaf</tissue>
    </source>
</reference>
<dbReference type="GO" id="GO:0004674">
    <property type="term" value="F:protein serine/threonine kinase activity"/>
    <property type="evidence" value="ECO:0007669"/>
    <property type="project" value="UniProtKB-KW"/>
</dbReference>
<evidence type="ECO:0000256" key="5">
    <source>
        <dbReference type="PROSITE-ProRule" id="PRU10141"/>
    </source>
</evidence>
<evidence type="ECO:0000256" key="6">
    <source>
        <dbReference type="RuleBase" id="RU000304"/>
    </source>
</evidence>
<dbReference type="EMBL" id="JAIWQS010000006">
    <property type="protein sequence ID" value="KAJ8762627.1"/>
    <property type="molecule type" value="Genomic_DNA"/>
</dbReference>
<dbReference type="InterPro" id="IPR017441">
    <property type="entry name" value="Protein_kinase_ATP_BS"/>
</dbReference>
<sequence>MGYFSCNADSAIATCDPYNWDRKRRKNNKKNTNPIQIRHFTYADLLTATNYFSAESFLGKGSHGTVYRAILDGGKLIAAVKKTTHHHQSAFNSCSPADNEIEVLSRVQHPRLVNLIGFSDTDSNKLLVVEYMPNDSLYDLLHSTTTCTSPPGWTRRVRFALQIAKAVQALHSSNPPVIHRDIKSSNVLIDESWNARLGDFGLALRGRVEDVRVKSTPPAGTLGYLDPAYLAPADLSNKSDVFSFGILLLEIISGRNAIDVNYSPPSIVDWAVPMIKRGHFAGICDHRLGPPVDPTVVRNLAVLAAKCVRTTVEKRPSMAEVVEGLKFVRKRLHAPIWNHLRRRVSRVQESHSLDVEEEIVGVTKAVKVGNRRNRKVLNVSSLAYGSEPVGSVAERMTRSKSVGSLGRRSKAGLAVKMPAVVKLSKSRSTGLLYSPQLVHYKGKGLVLEIGIGRDADSQTRQNDGQTLPRLFLGLDLESEKEMHEKTRRRK</sequence>
<dbReference type="GO" id="GO:0005524">
    <property type="term" value="F:ATP binding"/>
    <property type="evidence" value="ECO:0007669"/>
    <property type="project" value="UniProtKB-UniRule"/>
</dbReference>
<dbReference type="InterPro" id="IPR000719">
    <property type="entry name" value="Prot_kinase_dom"/>
</dbReference>
<dbReference type="Proteomes" id="UP001159364">
    <property type="component" value="Linkage Group LG06"/>
</dbReference>
<dbReference type="InterPro" id="IPR008271">
    <property type="entry name" value="Ser/Thr_kinase_AS"/>
</dbReference>
<dbReference type="InterPro" id="IPR011009">
    <property type="entry name" value="Kinase-like_dom_sf"/>
</dbReference>
<comment type="caution">
    <text evidence="8">The sequence shown here is derived from an EMBL/GenBank/DDBJ whole genome shotgun (WGS) entry which is preliminary data.</text>
</comment>
<proteinExistence type="inferred from homology"/>
<comment type="similarity">
    <text evidence="6">Belongs to the protein kinase superfamily.</text>
</comment>
<keyword evidence="2 5" id="KW-0547">Nucleotide-binding</keyword>
<keyword evidence="4 5" id="KW-0067">ATP-binding</keyword>
<evidence type="ECO:0000259" key="7">
    <source>
        <dbReference type="PROSITE" id="PS50011"/>
    </source>
</evidence>
<dbReference type="Pfam" id="PF00069">
    <property type="entry name" value="Pkinase"/>
    <property type="match status" value="1"/>
</dbReference>
<dbReference type="Gene3D" id="3.30.200.20">
    <property type="entry name" value="Phosphorylase Kinase, domain 1"/>
    <property type="match status" value="1"/>
</dbReference>
<dbReference type="SUPFAM" id="SSF56112">
    <property type="entry name" value="Protein kinase-like (PK-like)"/>
    <property type="match status" value="1"/>
</dbReference>
<evidence type="ECO:0000256" key="2">
    <source>
        <dbReference type="ARBA" id="ARBA00022741"/>
    </source>
</evidence>
<accession>A0AAV8T767</accession>
<dbReference type="FunFam" id="1.10.510.10:FF:000540">
    <property type="entry name" value="Serine/threonine-protein kinase-like protein"/>
    <property type="match status" value="1"/>
</dbReference>
<dbReference type="PROSITE" id="PS00107">
    <property type="entry name" value="PROTEIN_KINASE_ATP"/>
    <property type="match status" value="1"/>
</dbReference>
<dbReference type="AlphaFoldDB" id="A0AAV8T767"/>
<dbReference type="Gene3D" id="1.10.510.10">
    <property type="entry name" value="Transferase(Phosphotransferase) domain 1"/>
    <property type="match status" value="1"/>
</dbReference>
<evidence type="ECO:0000313" key="8">
    <source>
        <dbReference type="EMBL" id="KAJ8762627.1"/>
    </source>
</evidence>
<evidence type="ECO:0000313" key="9">
    <source>
        <dbReference type="Proteomes" id="UP001159364"/>
    </source>
</evidence>
<dbReference type="PROSITE" id="PS00108">
    <property type="entry name" value="PROTEIN_KINASE_ST"/>
    <property type="match status" value="1"/>
</dbReference>
<dbReference type="SMART" id="SM00220">
    <property type="entry name" value="S_TKc"/>
    <property type="match status" value="1"/>
</dbReference>
<evidence type="ECO:0000256" key="3">
    <source>
        <dbReference type="ARBA" id="ARBA00022777"/>
    </source>
</evidence>
<protein>
    <recommendedName>
        <fullName evidence="7">Protein kinase domain-containing protein</fullName>
    </recommendedName>
</protein>
<dbReference type="PROSITE" id="PS50011">
    <property type="entry name" value="PROTEIN_KINASE_DOM"/>
    <property type="match status" value="1"/>
</dbReference>
<organism evidence="8 9">
    <name type="scientific">Erythroxylum novogranatense</name>
    <dbReference type="NCBI Taxonomy" id="1862640"/>
    <lineage>
        <taxon>Eukaryota</taxon>
        <taxon>Viridiplantae</taxon>
        <taxon>Streptophyta</taxon>
        <taxon>Embryophyta</taxon>
        <taxon>Tracheophyta</taxon>
        <taxon>Spermatophyta</taxon>
        <taxon>Magnoliopsida</taxon>
        <taxon>eudicotyledons</taxon>
        <taxon>Gunneridae</taxon>
        <taxon>Pentapetalae</taxon>
        <taxon>rosids</taxon>
        <taxon>fabids</taxon>
        <taxon>Malpighiales</taxon>
        <taxon>Erythroxylaceae</taxon>
        <taxon>Erythroxylum</taxon>
    </lineage>
</organism>
<keyword evidence="9" id="KW-1185">Reference proteome</keyword>
<feature type="binding site" evidence="5">
    <location>
        <position position="82"/>
    </location>
    <ligand>
        <name>ATP</name>
        <dbReference type="ChEBI" id="CHEBI:30616"/>
    </ligand>
</feature>
<gene>
    <name evidence="8" type="ORF">K2173_008066</name>
</gene>
<name>A0AAV8T767_9ROSI</name>
<feature type="domain" description="Protein kinase" evidence="7">
    <location>
        <begin position="52"/>
        <end position="328"/>
    </location>
</feature>
<evidence type="ECO:0000256" key="4">
    <source>
        <dbReference type="ARBA" id="ARBA00022840"/>
    </source>
</evidence>
<dbReference type="PANTHER" id="PTHR46146">
    <property type="entry name" value="SERINE/THREONINE-PROTEIN KINASE-LIKE PROTEIN CCR4"/>
    <property type="match status" value="1"/>
</dbReference>
<evidence type="ECO:0000256" key="1">
    <source>
        <dbReference type="ARBA" id="ARBA00022679"/>
    </source>
</evidence>
<dbReference type="PANTHER" id="PTHR46146:SF23">
    <property type="entry name" value="PROTEIN KINASE DOMAIN-CONTAINING PROTEIN"/>
    <property type="match status" value="1"/>
</dbReference>
<keyword evidence="3" id="KW-0418">Kinase</keyword>
<keyword evidence="1" id="KW-0808">Transferase</keyword>